<evidence type="ECO:0000259" key="11">
    <source>
        <dbReference type="PROSITE" id="PS51068"/>
    </source>
</evidence>
<comment type="similarity">
    <text evidence="2">Belongs to the FPG family.</text>
</comment>
<dbReference type="Gene3D" id="3.20.190.10">
    <property type="entry name" value="MutM-like, N-terminal"/>
    <property type="match status" value="1"/>
</dbReference>
<evidence type="ECO:0000256" key="6">
    <source>
        <dbReference type="ARBA" id="ARBA00023204"/>
    </source>
</evidence>
<dbReference type="GO" id="GO:0006284">
    <property type="term" value="P:base-excision repair"/>
    <property type="evidence" value="ECO:0007669"/>
    <property type="project" value="InterPro"/>
</dbReference>
<comment type="catalytic activity">
    <reaction evidence="1">
        <text>Hydrolysis of DNA containing ring-opened 7-methylguanine residues, releasing 2,6-diamino-4-hydroxy-5-(N-methyl)formamidopyrimidine.</text>
        <dbReference type="EC" id="3.2.2.23"/>
    </reaction>
</comment>
<keyword evidence="4" id="KW-0378">Hydrolase</keyword>
<evidence type="ECO:0000256" key="1">
    <source>
        <dbReference type="ARBA" id="ARBA00001668"/>
    </source>
</evidence>
<dbReference type="CDD" id="cd08972">
    <property type="entry name" value="PF_Nei_N"/>
    <property type="match status" value="1"/>
</dbReference>
<dbReference type="RefSeq" id="XP_021869519.1">
    <property type="nucleotide sequence ID" value="XM_022016516.1"/>
</dbReference>
<keyword evidence="8" id="KW-0511">Multifunctional enzyme</keyword>
<keyword evidence="7" id="KW-0456">Lyase</keyword>
<dbReference type="GO" id="GO:0005634">
    <property type="term" value="C:nucleus"/>
    <property type="evidence" value="ECO:0007669"/>
    <property type="project" value="TreeGrafter"/>
</dbReference>
<dbReference type="InterPro" id="IPR035937">
    <property type="entry name" value="FPG_N"/>
</dbReference>
<dbReference type="InParanoid" id="A0A1Y1UBD1"/>
<keyword evidence="6" id="KW-0234">DNA repair</keyword>
<dbReference type="InterPro" id="IPR015886">
    <property type="entry name" value="H2TH_FPG"/>
</dbReference>
<evidence type="ECO:0000256" key="4">
    <source>
        <dbReference type="ARBA" id="ARBA00022801"/>
    </source>
</evidence>
<evidence type="ECO:0000256" key="10">
    <source>
        <dbReference type="SAM" id="MobiDB-lite"/>
    </source>
</evidence>
<dbReference type="PANTHER" id="PTHR22993">
    <property type="entry name" value="FORMAMIDOPYRIMIDINE-DNA GLYCOSYLASE"/>
    <property type="match status" value="1"/>
</dbReference>
<evidence type="ECO:0000256" key="2">
    <source>
        <dbReference type="ARBA" id="ARBA00009409"/>
    </source>
</evidence>
<dbReference type="InterPro" id="IPR012319">
    <property type="entry name" value="FPG_cat"/>
</dbReference>
<evidence type="ECO:0000256" key="8">
    <source>
        <dbReference type="ARBA" id="ARBA00023268"/>
    </source>
</evidence>
<evidence type="ECO:0000256" key="3">
    <source>
        <dbReference type="ARBA" id="ARBA00022763"/>
    </source>
</evidence>
<dbReference type="STRING" id="4999.A0A1Y1UBD1"/>
<accession>A0A1Y1UBD1</accession>
<organism evidence="12 13">
    <name type="scientific">Kockovaella imperatae</name>
    <dbReference type="NCBI Taxonomy" id="4999"/>
    <lineage>
        <taxon>Eukaryota</taxon>
        <taxon>Fungi</taxon>
        <taxon>Dikarya</taxon>
        <taxon>Basidiomycota</taxon>
        <taxon>Agaricomycotina</taxon>
        <taxon>Tremellomycetes</taxon>
        <taxon>Tremellales</taxon>
        <taxon>Cuniculitremaceae</taxon>
        <taxon>Kockovaella</taxon>
    </lineage>
</organism>
<dbReference type="SUPFAM" id="SSF81624">
    <property type="entry name" value="N-terminal domain of MutM-like DNA repair proteins"/>
    <property type="match status" value="1"/>
</dbReference>
<dbReference type="OrthoDB" id="444592at2759"/>
<dbReference type="InterPro" id="IPR010979">
    <property type="entry name" value="Ribosomal_uS13-like_H2TH"/>
</dbReference>
<keyword evidence="3" id="KW-0227">DNA damage</keyword>
<keyword evidence="5" id="KW-0238">DNA-binding</keyword>
<dbReference type="GO" id="GO:0003684">
    <property type="term" value="F:damaged DNA binding"/>
    <property type="evidence" value="ECO:0007669"/>
    <property type="project" value="InterPro"/>
</dbReference>
<proteinExistence type="inferred from homology"/>
<gene>
    <name evidence="12" type="ORF">BD324DRAFT_632388</name>
</gene>
<dbReference type="SMART" id="SM01232">
    <property type="entry name" value="H2TH"/>
    <property type="match status" value="1"/>
</dbReference>
<protein>
    <submittedName>
        <fullName evidence="12">Formamidopyrimidine-DNA glycosylase H2TH domain-domain-containing protein</fullName>
    </submittedName>
</protein>
<dbReference type="AlphaFoldDB" id="A0A1Y1UBD1"/>
<dbReference type="EMBL" id="NBSH01000011">
    <property type="protein sequence ID" value="ORX35329.1"/>
    <property type="molecule type" value="Genomic_DNA"/>
</dbReference>
<dbReference type="GO" id="GO:0008270">
    <property type="term" value="F:zinc ion binding"/>
    <property type="evidence" value="ECO:0007669"/>
    <property type="project" value="InterPro"/>
</dbReference>
<feature type="compositionally biased region" description="Basic residues" evidence="10">
    <location>
        <begin position="344"/>
        <end position="357"/>
    </location>
</feature>
<dbReference type="Pfam" id="PF06831">
    <property type="entry name" value="H2TH"/>
    <property type="match status" value="1"/>
</dbReference>
<keyword evidence="9" id="KW-0326">Glycosidase</keyword>
<dbReference type="PROSITE" id="PS51068">
    <property type="entry name" value="FPG_CAT"/>
    <property type="match status" value="1"/>
</dbReference>
<name>A0A1Y1UBD1_9TREE</name>
<dbReference type="Gene3D" id="1.10.8.50">
    <property type="match status" value="1"/>
</dbReference>
<evidence type="ECO:0000313" key="12">
    <source>
        <dbReference type="EMBL" id="ORX35329.1"/>
    </source>
</evidence>
<keyword evidence="13" id="KW-1185">Reference proteome</keyword>
<dbReference type="GO" id="GO:0016829">
    <property type="term" value="F:lyase activity"/>
    <property type="evidence" value="ECO:0007669"/>
    <property type="project" value="UniProtKB-KW"/>
</dbReference>
<feature type="region of interest" description="Disordered" evidence="10">
    <location>
        <begin position="336"/>
        <end position="378"/>
    </location>
</feature>
<comment type="caution">
    <text evidence="12">The sequence shown here is derived from an EMBL/GenBank/DDBJ whole genome shotgun (WGS) entry which is preliminary data.</text>
</comment>
<sequence>MPELPGKQVYLTRASSFLCSEVERARKLIETACKGYKIKKVSTVEDKLVYTGGITHHEFAKELEGRTITGCERKGKNFWITLTGSGRLPMAHFGMTGMIQFKGQEPTWYRRRPKESTDVWPPKFHKFVMHLEPQKGSVSDEARELAFADPRRFGRLRLVPSPVEDHPPISALGFDPILSYPSLEEFKTLLLKKKATVKGVIMDQSFSAGVGNWVADEILYQARIHPACPVQELTEDQIGELHKQIRAVPEKAVEVNADSMRFPEDWLFRWRWDKGKKQPGGAKVKNEDGEFVGMLEQLKPKDKDFLALPNGKPATIEFIEVAGRTSAVVTELQKMPAGVDIKPKVTKGSKGGKKSRRGKADSDSVGRCQARQDCSQKG</sequence>
<evidence type="ECO:0000256" key="5">
    <source>
        <dbReference type="ARBA" id="ARBA00023125"/>
    </source>
</evidence>
<evidence type="ECO:0000313" key="13">
    <source>
        <dbReference type="Proteomes" id="UP000193218"/>
    </source>
</evidence>
<evidence type="ECO:0000256" key="9">
    <source>
        <dbReference type="ARBA" id="ARBA00023295"/>
    </source>
</evidence>
<reference evidence="12 13" key="1">
    <citation type="submission" date="2017-03" db="EMBL/GenBank/DDBJ databases">
        <title>Widespread Adenine N6-methylation of Active Genes in Fungi.</title>
        <authorList>
            <consortium name="DOE Joint Genome Institute"/>
            <person name="Mondo S.J."/>
            <person name="Dannebaum R.O."/>
            <person name="Kuo R.C."/>
            <person name="Louie K.B."/>
            <person name="Bewick A.J."/>
            <person name="Labutti K."/>
            <person name="Haridas S."/>
            <person name="Kuo A."/>
            <person name="Salamov A."/>
            <person name="Ahrendt S.R."/>
            <person name="Lau R."/>
            <person name="Bowen B.P."/>
            <person name="Lipzen A."/>
            <person name="Sullivan W."/>
            <person name="Andreopoulos W.B."/>
            <person name="Clum A."/>
            <person name="Lindquist E."/>
            <person name="Daum C."/>
            <person name="Northen T.R."/>
            <person name="Ramamoorthy G."/>
            <person name="Schmitz R.J."/>
            <person name="Gryganskyi A."/>
            <person name="Culley D."/>
            <person name="Magnuson J."/>
            <person name="James T.Y."/>
            <person name="O'Malley M.A."/>
            <person name="Stajich J.E."/>
            <person name="Spatafora J.W."/>
            <person name="Visel A."/>
            <person name="Grigoriev I.V."/>
        </authorList>
    </citation>
    <scope>NUCLEOTIDE SEQUENCE [LARGE SCALE GENOMIC DNA]</scope>
    <source>
        <strain evidence="12 13">NRRL Y-17943</strain>
    </source>
</reference>
<dbReference type="Pfam" id="PF01149">
    <property type="entry name" value="Fapy_DNA_glyco"/>
    <property type="match status" value="1"/>
</dbReference>
<dbReference type="PANTHER" id="PTHR22993:SF9">
    <property type="entry name" value="FORMAMIDOPYRIMIDINE-DNA GLYCOSYLASE"/>
    <property type="match status" value="1"/>
</dbReference>
<dbReference type="SMART" id="SM00898">
    <property type="entry name" value="Fapy_DNA_glyco"/>
    <property type="match status" value="1"/>
</dbReference>
<dbReference type="GO" id="GO:0003906">
    <property type="term" value="F:DNA-(apurinic or apyrimidinic site) endonuclease activity"/>
    <property type="evidence" value="ECO:0007669"/>
    <property type="project" value="InterPro"/>
</dbReference>
<dbReference type="Proteomes" id="UP000193218">
    <property type="component" value="Unassembled WGS sequence"/>
</dbReference>
<dbReference type="GeneID" id="33558325"/>
<feature type="domain" description="Formamidopyrimidine-DNA glycosylase catalytic" evidence="11">
    <location>
        <begin position="17"/>
        <end position="154"/>
    </location>
</feature>
<evidence type="ECO:0000256" key="7">
    <source>
        <dbReference type="ARBA" id="ARBA00023239"/>
    </source>
</evidence>
<dbReference type="GO" id="GO:0008534">
    <property type="term" value="F:oxidized purine nucleobase lesion DNA N-glycosylase activity"/>
    <property type="evidence" value="ECO:0007669"/>
    <property type="project" value="UniProtKB-EC"/>
</dbReference>
<dbReference type="SUPFAM" id="SSF46946">
    <property type="entry name" value="S13-like H2TH domain"/>
    <property type="match status" value="1"/>
</dbReference>